<dbReference type="AlphaFoldDB" id="A0A2T6FV83"/>
<dbReference type="InterPro" id="IPR019734">
    <property type="entry name" value="TPR_rpt"/>
</dbReference>
<dbReference type="Gene3D" id="1.25.40.10">
    <property type="entry name" value="Tetratricopeptide repeat domain"/>
    <property type="match status" value="2"/>
</dbReference>
<dbReference type="SUPFAM" id="SSF53448">
    <property type="entry name" value="Nucleotide-diphospho-sugar transferases"/>
    <property type="match status" value="1"/>
</dbReference>
<proteinExistence type="predicted"/>
<evidence type="ECO:0000313" key="3">
    <source>
        <dbReference type="EMBL" id="PUA35820.1"/>
    </source>
</evidence>
<feature type="repeat" description="TPR" evidence="1">
    <location>
        <begin position="203"/>
        <end position="236"/>
    </location>
</feature>
<dbReference type="PANTHER" id="PTHR43630:SF2">
    <property type="entry name" value="GLYCOSYLTRANSFERASE"/>
    <property type="match status" value="1"/>
</dbReference>
<sequence length="566" mass="64907">MKPAGISLCMIVKNEEQALPRCLESVKDVVSEMIVVDTGSQDETISIAKSFQARVIEMQWQDDFARARNLGVDHASGEWILFLDADEELDAGSKEELLTWSGCAEADAYFVRIINHFGDKELNASINPTIRMFRNLPGYRFTGRIHEQIAENIQQVNPEARFVMTDIRVHHYGYQAHIRASKNKTERNLALLKKELEEHPQHSFHLYNIGIEYLQNNQVEEALDAFQQSIRYAHPMANYAHLLYKCEARCYAAMNRLKEAIDSCDRGIALYPDYTDLYHYKGCYQMTLGDFQSAKQSFRKAVHYSEPKGYHTEAGVGSHTTYYLLGLVCETMAQDNEAAQAYLTSFQQHPGALRSLYRMFRLYRKAEKQHELMTLIQKSFQLRLRQQRADIAGVLYRTHCYQALENLTQLWALTDGVDEDEKQALLTIAADCRLLTEPSAGNPESGGPWSEDFFKNGLPNDWLPPLQPSSPKSLSETAKKARILHAQKKYPAYHQFLSLWEEQQRTLEKDFQCDSVLQMVYDLSHNAELHLNRLLRLEPKPELIKSAVLSLPFDEGLPEREGAISV</sequence>
<name>A0A2T6FV83_9BACL</name>
<comment type="caution">
    <text evidence="3">The sequence shown here is derived from an EMBL/GenBank/DDBJ whole genome shotgun (WGS) entry which is preliminary data.</text>
</comment>
<dbReference type="Pfam" id="PF13432">
    <property type="entry name" value="TPR_16"/>
    <property type="match status" value="1"/>
</dbReference>
<protein>
    <recommendedName>
        <fullName evidence="2">Glycosyltransferase 2-like domain-containing protein</fullName>
    </recommendedName>
</protein>
<dbReference type="PROSITE" id="PS50005">
    <property type="entry name" value="TPR"/>
    <property type="match status" value="1"/>
</dbReference>
<dbReference type="InterPro" id="IPR001173">
    <property type="entry name" value="Glyco_trans_2-like"/>
</dbReference>
<keyword evidence="1" id="KW-0802">TPR repeat</keyword>
<gene>
    <name evidence="3" type="ORF">C8Z91_27975</name>
</gene>
<reference evidence="3 4" key="1">
    <citation type="submission" date="2018-03" db="EMBL/GenBank/DDBJ databases">
        <title>Genome sequence of Paenibacillus elgii strain AC13 an antimicrobial compound producing bacteria.</title>
        <authorList>
            <person name="Kurokawa A.S."/>
            <person name="Araujo J.F."/>
            <person name="Costa R.A."/>
            <person name="Ortega D.B."/>
            <person name="Pires A.S."/>
            <person name="Pappas G.J.Jr."/>
            <person name="Franco O.L."/>
            <person name="Barreto C."/>
            <person name="Magalhaes B.S."/>
            <person name="Kruger R.H."/>
        </authorList>
    </citation>
    <scope>NUCLEOTIDE SEQUENCE [LARGE SCALE GENOMIC DNA]</scope>
    <source>
        <strain evidence="3 4">AC13</strain>
    </source>
</reference>
<organism evidence="3 4">
    <name type="scientific">Paenibacillus elgii</name>
    <dbReference type="NCBI Taxonomy" id="189691"/>
    <lineage>
        <taxon>Bacteria</taxon>
        <taxon>Bacillati</taxon>
        <taxon>Bacillota</taxon>
        <taxon>Bacilli</taxon>
        <taxon>Bacillales</taxon>
        <taxon>Paenibacillaceae</taxon>
        <taxon>Paenibacillus</taxon>
    </lineage>
</organism>
<feature type="domain" description="Glycosyltransferase 2-like" evidence="2">
    <location>
        <begin position="7"/>
        <end position="126"/>
    </location>
</feature>
<accession>A0A2T6FV83</accession>
<dbReference type="InterPro" id="IPR029044">
    <property type="entry name" value="Nucleotide-diphossugar_trans"/>
</dbReference>
<evidence type="ECO:0000256" key="1">
    <source>
        <dbReference type="PROSITE-ProRule" id="PRU00339"/>
    </source>
</evidence>
<dbReference type="InterPro" id="IPR011990">
    <property type="entry name" value="TPR-like_helical_dom_sf"/>
</dbReference>
<dbReference type="Pfam" id="PF00535">
    <property type="entry name" value="Glycos_transf_2"/>
    <property type="match status" value="1"/>
</dbReference>
<dbReference type="Gene3D" id="3.90.550.10">
    <property type="entry name" value="Spore Coat Polysaccharide Biosynthesis Protein SpsA, Chain A"/>
    <property type="match status" value="1"/>
</dbReference>
<dbReference type="EMBL" id="PYHP01000077">
    <property type="protein sequence ID" value="PUA35820.1"/>
    <property type="molecule type" value="Genomic_DNA"/>
</dbReference>
<evidence type="ECO:0000259" key="2">
    <source>
        <dbReference type="Pfam" id="PF00535"/>
    </source>
</evidence>
<dbReference type="CDD" id="cd02511">
    <property type="entry name" value="Beta4Glucosyltransferase"/>
    <property type="match status" value="1"/>
</dbReference>
<dbReference type="SUPFAM" id="SSF48452">
    <property type="entry name" value="TPR-like"/>
    <property type="match status" value="2"/>
</dbReference>
<dbReference type="Pfam" id="PF13181">
    <property type="entry name" value="TPR_8"/>
    <property type="match status" value="1"/>
</dbReference>
<dbReference type="RefSeq" id="WP_108534175.1">
    <property type="nucleotide sequence ID" value="NZ_PYHP01000077.1"/>
</dbReference>
<dbReference type="Proteomes" id="UP000244184">
    <property type="component" value="Unassembled WGS sequence"/>
</dbReference>
<dbReference type="SMART" id="SM00028">
    <property type="entry name" value="TPR"/>
    <property type="match status" value="4"/>
</dbReference>
<evidence type="ECO:0000313" key="4">
    <source>
        <dbReference type="Proteomes" id="UP000244184"/>
    </source>
</evidence>
<dbReference type="PANTHER" id="PTHR43630">
    <property type="entry name" value="POLY-BETA-1,6-N-ACETYL-D-GLUCOSAMINE SYNTHASE"/>
    <property type="match status" value="1"/>
</dbReference>